<dbReference type="Gene3D" id="1.10.238.10">
    <property type="entry name" value="EF-hand"/>
    <property type="match status" value="2"/>
</dbReference>
<reference evidence="4 5" key="1">
    <citation type="submission" date="2020-08" db="EMBL/GenBank/DDBJ databases">
        <title>Plant Genome Project.</title>
        <authorList>
            <person name="Zhang R.-G."/>
        </authorList>
    </citation>
    <scope>NUCLEOTIDE SEQUENCE [LARGE SCALE GENOMIC DNA]</scope>
    <source>
        <tissue evidence="4">Rhizome</tissue>
    </source>
</reference>
<evidence type="ECO:0000256" key="2">
    <source>
        <dbReference type="ARBA" id="ARBA00022837"/>
    </source>
</evidence>
<organism evidence="4 5">
    <name type="scientific">Zingiber officinale</name>
    <name type="common">Ginger</name>
    <name type="synonym">Amomum zingiber</name>
    <dbReference type="NCBI Taxonomy" id="94328"/>
    <lineage>
        <taxon>Eukaryota</taxon>
        <taxon>Viridiplantae</taxon>
        <taxon>Streptophyta</taxon>
        <taxon>Embryophyta</taxon>
        <taxon>Tracheophyta</taxon>
        <taxon>Spermatophyta</taxon>
        <taxon>Magnoliopsida</taxon>
        <taxon>Liliopsida</taxon>
        <taxon>Zingiberales</taxon>
        <taxon>Zingiberaceae</taxon>
        <taxon>Zingiber</taxon>
    </lineage>
</organism>
<gene>
    <name evidence="4" type="ORF">ZIOFF_020329</name>
</gene>
<dbReference type="FunFam" id="1.10.238.10:FF:000178">
    <property type="entry name" value="Calmodulin-2 A"/>
    <property type="match status" value="1"/>
</dbReference>
<dbReference type="InterPro" id="IPR050145">
    <property type="entry name" value="Centrin_CML-like"/>
</dbReference>
<dbReference type="SMART" id="SM00054">
    <property type="entry name" value="EFh"/>
    <property type="match status" value="3"/>
</dbReference>
<dbReference type="CDD" id="cd00051">
    <property type="entry name" value="EFh"/>
    <property type="match status" value="2"/>
</dbReference>
<evidence type="ECO:0000313" key="5">
    <source>
        <dbReference type="Proteomes" id="UP000734854"/>
    </source>
</evidence>
<dbReference type="GO" id="GO:0043226">
    <property type="term" value="C:organelle"/>
    <property type="evidence" value="ECO:0007669"/>
    <property type="project" value="UniProtKB-ARBA"/>
</dbReference>
<keyword evidence="1" id="KW-0677">Repeat</keyword>
<feature type="domain" description="EF-hand" evidence="3">
    <location>
        <begin position="169"/>
        <end position="199"/>
    </location>
</feature>
<protein>
    <recommendedName>
        <fullName evidence="3">EF-hand domain-containing protein</fullName>
    </recommendedName>
</protein>
<name>A0A8J5H266_ZINOF</name>
<feature type="domain" description="EF-hand" evidence="3">
    <location>
        <begin position="98"/>
        <end position="133"/>
    </location>
</feature>
<dbReference type="Pfam" id="PF13833">
    <property type="entry name" value="EF-hand_8"/>
    <property type="match status" value="1"/>
</dbReference>
<dbReference type="PANTHER" id="PTHR23050">
    <property type="entry name" value="CALCIUM BINDING PROTEIN"/>
    <property type="match status" value="1"/>
</dbReference>
<dbReference type="AlphaFoldDB" id="A0A8J5H266"/>
<dbReference type="InterPro" id="IPR011992">
    <property type="entry name" value="EF-hand-dom_pair"/>
</dbReference>
<keyword evidence="5" id="KW-1185">Reference proteome</keyword>
<keyword evidence="2" id="KW-0106">Calcium</keyword>
<evidence type="ECO:0000259" key="3">
    <source>
        <dbReference type="PROSITE" id="PS50222"/>
    </source>
</evidence>
<sequence>MYSPYKFRFPWDSFEACMAHANMSKRKKTINFWCCLQVDTAEPSPTTRSSWTSSSSGGRQRDRVQELLEVFQHFDRDGDGKISAAELLEFFVSIGEAMGEEEAAGAVAELDMDGDGKLDFGDFARMMVEGAEEEEEMRRAFGAFESVKGSGRIDVAGLQRTLSRLGEDRSVAECEAMIQAYDLDGDGELDFREFNLMMT</sequence>
<dbReference type="InterPro" id="IPR002048">
    <property type="entry name" value="EF_hand_dom"/>
</dbReference>
<dbReference type="SUPFAM" id="SSF47473">
    <property type="entry name" value="EF-hand"/>
    <property type="match status" value="1"/>
</dbReference>
<dbReference type="InterPro" id="IPR018247">
    <property type="entry name" value="EF_Hand_1_Ca_BS"/>
</dbReference>
<dbReference type="EMBL" id="JACMSC010000006">
    <property type="protein sequence ID" value="KAG6516953.1"/>
    <property type="molecule type" value="Genomic_DNA"/>
</dbReference>
<dbReference type="Pfam" id="PF13499">
    <property type="entry name" value="EF-hand_7"/>
    <property type="match status" value="1"/>
</dbReference>
<dbReference type="Proteomes" id="UP000734854">
    <property type="component" value="Unassembled WGS sequence"/>
</dbReference>
<dbReference type="GO" id="GO:0005509">
    <property type="term" value="F:calcium ion binding"/>
    <property type="evidence" value="ECO:0007669"/>
    <property type="project" value="InterPro"/>
</dbReference>
<evidence type="ECO:0000313" key="4">
    <source>
        <dbReference type="EMBL" id="KAG6516953.1"/>
    </source>
</evidence>
<evidence type="ECO:0000256" key="1">
    <source>
        <dbReference type="ARBA" id="ARBA00022737"/>
    </source>
</evidence>
<accession>A0A8J5H266</accession>
<proteinExistence type="predicted"/>
<comment type="caution">
    <text evidence="4">The sequence shown here is derived from an EMBL/GenBank/DDBJ whole genome shotgun (WGS) entry which is preliminary data.</text>
</comment>
<feature type="domain" description="EF-hand" evidence="3">
    <location>
        <begin position="62"/>
        <end position="97"/>
    </location>
</feature>
<dbReference type="PROSITE" id="PS50222">
    <property type="entry name" value="EF_HAND_2"/>
    <property type="match status" value="3"/>
</dbReference>
<dbReference type="PROSITE" id="PS00018">
    <property type="entry name" value="EF_HAND_1"/>
    <property type="match status" value="3"/>
</dbReference>